<gene>
    <name evidence="3" type="ORF">AX774_g5746</name>
    <name evidence="4" type="ORF">AX774_g786</name>
</gene>
<dbReference type="GO" id="GO:0047617">
    <property type="term" value="F:fatty acyl-CoA hydrolase activity"/>
    <property type="evidence" value="ECO:0007669"/>
    <property type="project" value="InterPro"/>
</dbReference>
<dbReference type="OrthoDB" id="68328at2759"/>
<protein>
    <submittedName>
        <fullName evidence="3">Acyl-CoA thioesterase 2</fullName>
    </submittedName>
</protein>
<dbReference type="GO" id="GO:0005782">
    <property type="term" value="C:peroxisomal matrix"/>
    <property type="evidence" value="ECO:0007669"/>
    <property type="project" value="UniProtKB-SubCell"/>
</dbReference>
<accession>A0A1R1PIM3</accession>
<dbReference type="GO" id="GO:0009062">
    <property type="term" value="P:fatty acid catabolic process"/>
    <property type="evidence" value="ECO:0007669"/>
    <property type="project" value="TreeGrafter"/>
</dbReference>
<dbReference type="CDD" id="cd03444">
    <property type="entry name" value="Thioesterase_II_repeat1"/>
    <property type="match status" value="1"/>
</dbReference>
<dbReference type="GO" id="GO:0006637">
    <property type="term" value="P:acyl-CoA metabolic process"/>
    <property type="evidence" value="ECO:0007669"/>
    <property type="project" value="InterPro"/>
</dbReference>
<dbReference type="Proteomes" id="UP000188320">
    <property type="component" value="Unassembled WGS sequence"/>
</dbReference>
<dbReference type="InterPro" id="IPR029069">
    <property type="entry name" value="HotDog_dom_sf"/>
</dbReference>
<evidence type="ECO:0000313" key="3">
    <source>
        <dbReference type="EMBL" id="OMH80807.1"/>
    </source>
</evidence>
<dbReference type="AlphaFoldDB" id="A0A1R1PIM3"/>
<sequence length="254" mass="28846">MPEVYPPDDPINTFTPNNQPPRNMNIGVLPVDGEGMMMGDVFTTLHLAVPKDEKLRKEIEQLGINRNVKKNQELNKLTKKDIMRPYNLRWCKISKDLKSSYPMCRLIMLAFMSDLRFLAINAQPHYLGYNYGKTDHVMMTSLDHTMYFYTSDFEIEDSWLLYETESLRYANGRGVTHGRFFDTKGKMIASTLQEALVILLYTPKSGTNGSQVPDKETLASTTLTFSKPPPMLYVEKSGVEHASSSAVSLVSTKL</sequence>
<feature type="region of interest" description="Disordered" evidence="1">
    <location>
        <begin position="1"/>
        <end position="23"/>
    </location>
</feature>
<feature type="compositionally biased region" description="Polar residues" evidence="1">
    <location>
        <begin position="12"/>
        <end position="22"/>
    </location>
</feature>
<evidence type="ECO:0000256" key="1">
    <source>
        <dbReference type="SAM" id="MobiDB-lite"/>
    </source>
</evidence>
<proteinExistence type="predicted"/>
<dbReference type="PANTHER" id="PTHR11066:SF34">
    <property type="entry name" value="ACYL-COENZYME A THIOESTERASE 8"/>
    <property type="match status" value="1"/>
</dbReference>
<evidence type="ECO:0000259" key="2">
    <source>
        <dbReference type="Pfam" id="PF20789"/>
    </source>
</evidence>
<dbReference type="EMBL" id="LSSK01000062">
    <property type="protein sequence ID" value="OMH85654.1"/>
    <property type="molecule type" value="Genomic_DNA"/>
</dbReference>
<evidence type="ECO:0000313" key="4">
    <source>
        <dbReference type="EMBL" id="OMH85654.1"/>
    </source>
</evidence>
<dbReference type="SUPFAM" id="SSF54637">
    <property type="entry name" value="Thioesterase/thiol ester dehydrase-isomerase"/>
    <property type="match status" value="1"/>
</dbReference>
<organism evidence="3 5">
    <name type="scientific">Zancudomyces culisetae</name>
    <name type="common">Gut fungus</name>
    <name type="synonym">Smittium culisetae</name>
    <dbReference type="NCBI Taxonomy" id="1213189"/>
    <lineage>
        <taxon>Eukaryota</taxon>
        <taxon>Fungi</taxon>
        <taxon>Fungi incertae sedis</taxon>
        <taxon>Zoopagomycota</taxon>
        <taxon>Kickxellomycotina</taxon>
        <taxon>Harpellomycetes</taxon>
        <taxon>Harpellales</taxon>
        <taxon>Legeriomycetaceae</taxon>
        <taxon>Zancudomyces</taxon>
    </lineage>
</organism>
<dbReference type="InterPro" id="IPR049450">
    <property type="entry name" value="ACOT8-like_C"/>
</dbReference>
<dbReference type="Pfam" id="PF20789">
    <property type="entry name" value="4HBT_3C"/>
    <property type="match status" value="1"/>
</dbReference>
<dbReference type="EMBL" id="LSSK01001073">
    <property type="protein sequence ID" value="OMH80807.1"/>
    <property type="molecule type" value="Genomic_DNA"/>
</dbReference>
<dbReference type="InterPro" id="IPR003703">
    <property type="entry name" value="Acyl_CoA_thio"/>
</dbReference>
<name>A0A1R1PIM3_ZANCU</name>
<keyword evidence="5" id="KW-1185">Reference proteome</keyword>
<dbReference type="PANTHER" id="PTHR11066">
    <property type="entry name" value="ACYL-COA THIOESTERASE"/>
    <property type="match status" value="1"/>
</dbReference>
<feature type="domain" description="Acyl-CoA thioesterase-like C-terminal" evidence="2">
    <location>
        <begin position="89"/>
        <end position="197"/>
    </location>
</feature>
<reference evidence="5" key="1">
    <citation type="submission" date="2017-01" db="EMBL/GenBank/DDBJ databases">
        <authorList>
            <person name="Wang Y."/>
            <person name="White M."/>
            <person name="Kvist S."/>
            <person name="Moncalvo J.-M."/>
        </authorList>
    </citation>
    <scope>NUCLEOTIDE SEQUENCE [LARGE SCALE GENOMIC DNA]</scope>
    <source>
        <strain evidence="5">COL-18-3</strain>
    </source>
</reference>
<evidence type="ECO:0000313" key="5">
    <source>
        <dbReference type="Proteomes" id="UP000188320"/>
    </source>
</evidence>
<reference evidence="3" key="2">
    <citation type="submission" date="2017-01" db="EMBL/GenBank/DDBJ databases">
        <authorList>
            <person name="Mah S.A."/>
            <person name="Swanson W.J."/>
            <person name="Moy G.W."/>
            <person name="Vacquier V.D."/>
        </authorList>
    </citation>
    <scope>NUCLEOTIDE SEQUENCE [LARGE SCALE GENOMIC DNA]</scope>
    <source>
        <strain evidence="3">COL-18-3</strain>
    </source>
</reference>
<comment type="caution">
    <text evidence="3">The sequence shown here is derived from an EMBL/GenBank/DDBJ whole genome shotgun (WGS) entry which is preliminary data.</text>
</comment>
<dbReference type="Gene3D" id="3.10.129.10">
    <property type="entry name" value="Hotdog Thioesterase"/>
    <property type="match status" value="1"/>
</dbReference>